<feature type="compositionally biased region" description="Basic and acidic residues" evidence="2">
    <location>
        <begin position="320"/>
        <end position="330"/>
    </location>
</feature>
<dbReference type="InterPro" id="IPR011992">
    <property type="entry name" value="EF-hand-dom_pair"/>
</dbReference>
<dbReference type="EMBL" id="LSRX01000197">
    <property type="protein sequence ID" value="OLQ04981.1"/>
    <property type="molecule type" value="Genomic_DNA"/>
</dbReference>
<feature type="region of interest" description="Disordered" evidence="2">
    <location>
        <begin position="309"/>
        <end position="330"/>
    </location>
</feature>
<feature type="domain" description="EF-hand" evidence="3">
    <location>
        <begin position="77"/>
        <end position="112"/>
    </location>
</feature>
<name>A0A1Q9EC65_SYMMI</name>
<gene>
    <name evidence="4" type="ORF">AK812_SmicGene11894</name>
</gene>
<evidence type="ECO:0000256" key="2">
    <source>
        <dbReference type="SAM" id="MobiDB-lite"/>
    </source>
</evidence>
<dbReference type="PROSITE" id="PS50222">
    <property type="entry name" value="EF_HAND_2"/>
    <property type="match status" value="1"/>
</dbReference>
<dbReference type="SUPFAM" id="SSF47473">
    <property type="entry name" value="EF-hand"/>
    <property type="match status" value="1"/>
</dbReference>
<dbReference type="Gene3D" id="1.10.238.10">
    <property type="entry name" value="EF-hand"/>
    <property type="match status" value="1"/>
</dbReference>
<evidence type="ECO:0000313" key="4">
    <source>
        <dbReference type="EMBL" id="OLQ04981.1"/>
    </source>
</evidence>
<proteinExistence type="predicted"/>
<evidence type="ECO:0000259" key="3">
    <source>
        <dbReference type="PROSITE" id="PS50222"/>
    </source>
</evidence>
<keyword evidence="1" id="KW-0106">Calcium</keyword>
<comment type="caution">
    <text evidence="4">The sequence shown here is derived from an EMBL/GenBank/DDBJ whole genome shotgun (WGS) entry which is preliminary data.</text>
</comment>
<dbReference type="InterPro" id="IPR018247">
    <property type="entry name" value="EF_Hand_1_Ca_BS"/>
</dbReference>
<reference evidence="4 5" key="1">
    <citation type="submission" date="2016-02" db="EMBL/GenBank/DDBJ databases">
        <title>Genome analysis of coral dinoflagellate symbionts highlights evolutionary adaptations to a symbiotic lifestyle.</title>
        <authorList>
            <person name="Aranda M."/>
            <person name="Li Y."/>
            <person name="Liew Y.J."/>
            <person name="Baumgarten S."/>
            <person name="Simakov O."/>
            <person name="Wilson M."/>
            <person name="Piel J."/>
            <person name="Ashoor H."/>
            <person name="Bougouffa S."/>
            <person name="Bajic V.B."/>
            <person name="Ryu T."/>
            <person name="Ravasi T."/>
            <person name="Bayer T."/>
            <person name="Micklem G."/>
            <person name="Kim H."/>
            <person name="Bhak J."/>
            <person name="Lajeunesse T.C."/>
            <person name="Voolstra C.R."/>
        </authorList>
    </citation>
    <scope>NUCLEOTIDE SEQUENCE [LARGE SCALE GENOMIC DNA]</scope>
    <source>
        <strain evidence="4 5">CCMP2467</strain>
    </source>
</reference>
<dbReference type="OrthoDB" id="418675at2759"/>
<dbReference type="GO" id="GO:0005509">
    <property type="term" value="F:calcium ion binding"/>
    <property type="evidence" value="ECO:0007669"/>
    <property type="project" value="InterPro"/>
</dbReference>
<dbReference type="Proteomes" id="UP000186817">
    <property type="component" value="Unassembled WGS sequence"/>
</dbReference>
<accession>A0A1Q9EC65</accession>
<dbReference type="AlphaFoldDB" id="A0A1Q9EC65"/>
<sequence>MSAAARLPVAERHAECPLSFTPLYKGPVAVFLDAAGKRVGPQFYSLDAANAFLKLHGDAARCPVTNLPVAKAEEVPSITKDPKAWFRLCDADGDRKLSRGEVVSALKAQLPLDNRAIDKFRTDDAAWHLWDADQSPRKPQSRICAEIVTVGTGDGAGQGPLRYWDEDESGELEFEEVVRAFGKTFQIDAVRNRASAGGYSTGAEHRMAGELLTASEWTEAGVQSLAEKFKLDERAAYKLSEVLSTKPNKKDVLKALDTHLAASNNPSALVMLKLADLRKDVPLGEVPYGTKGYRDRPYLGNYDRDGRRVGRAEANIGEGPPRDREKGDKGDRCHRLAVLSFCSRNFVL</sequence>
<evidence type="ECO:0000313" key="5">
    <source>
        <dbReference type="Proteomes" id="UP000186817"/>
    </source>
</evidence>
<evidence type="ECO:0000256" key="1">
    <source>
        <dbReference type="ARBA" id="ARBA00022837"/>
    </source>
</evidence>
<dbReference type="PROSITE" id="PS00018">
    <property type="entry name" value="EF_HAND_1"/>
    <property type="match status" value="2"/>
</dbReference>
<dbReference type="InterPro" id="IPR002048">
    <property type="entry name" value="EF_hand_dom"/>
</dbReference>
<keyword evidence="5" id="KW-1185">Reference proteome</keyword>
<protein>
    <recommendedName>
        <fullName evidence="3">EF-hand domain-containing protein</fullName>
    </recommendedName>
</protein>
<organism evidence="4 5">
    <name type="scientific">Symbiodinium microadriaticum</name>
    <name type="common">Dinoflagellate</name>
    <name type="synonym">Zooxanthella microadriatica</name>
    <dbReference type="NCBI Taxonomy" id="2951"/>
    <lineage>
        <taxon>Eukaryota</taxon>
        <taxon>Sar</taxon>
        <taxon>Alveolata</taxon>
        <taxon>Dinophyceae</taxon>
        <taxon>Suessiales</taxon>
        <taxon>Symbiodiniaceae</taxon>
        <taxon>Symbiodinium</taxon>
    </lineage>
</organism>